<dbReference type="KEGG" id="xbc:ELE36_02545"/>
<name>A0A411HFT0_9GAMM</name>
<gene>
    <name evidence="2" type="ORF">ELE36_02545</name>
</gene>
<keyword evidence="1" id="KW-0812">Transmembrane</keyword>
<sequence length="215" mass="23420">MKRSFLNRKVVAILTSITLCLAVVLLIGDHEEMEPPKIFTVVSSTALDGALGSATPHAFDIFVTVSPNPVLEDEDAQVSVRIKDVASPVPGARVAVRLEDGGLSVSSHEARLIDLKQGETTLFVVSPKGKGRKSFHVLAEYVAPANGGGSQEPVGQRRLEKLIELTVQEQPTIWMLSNKALASTGFWGQALGWSAPIFLTYWLTRRGTARRRRPH</sequence>
<keyword evidence="3" id="KW-1185">Reference proteome</keyword>
<organism evidence="2 3">
    <name type="scientific">Pseudolysobacter antarcticus</name>
    <dbReference type="NCBI Taxonomy" id="2511995"/>
    <lineage>
        <taxon>Bacteria</taxon>
        <taxon>Pseudomonadati</taxon>
        <taxon>Pseudomonadota</taxon>
        <taxon>Gammaproteobacteria</taxon>
        <taxon>Lysobacterales</taxon>
        <taxon>Rhodanobacteraceae</taxon>
        <taxon>Pseudolysobacter</taxon>
    </lineage>
</organism>
<evidence type="ECO:0000313" key="3">
    <source>
        <dbReference type="Proteomes" id="UP000291562"/>
    </source>
</evidence>
<proteinExistence type="predicted"/>
<evidence type="ECO:0000256" key="1">
    <source>
        <dbReference type="SAM" id="Phobius"/>
    </source>
</evidence>
<dbReference type="RefSeq" id="WP_129831598.1">
    <property type="nucleotide sequence ID" value="NZ_CP035704.1"/>
</dbReference>
<keyword evidence="1" id="KW-1133">Transmembrane helix</keyword>
<feature type="transmembrane region" description="Helical" evidence="1">
    <location>
        <begin position="186"/>
        <end position="204"/>
    </location>
</feature>
<evidence type="ECO:0000313" key="2">
    <source>
        <dbReference type="EMBL" id="QBB69342.1"/>
    </source>
</evidence>
<dbReference type="Proteomes" id="UP000291562">
    <property type="component" value="Chromosome"/>
</dbReference>
<dbReference type="AlphaFoldDB" id="A0A411HFT0"/>
<dbReference type="EMBL" id="CP035704">
    <property type="protein sequence ID" value="QBB69342.1"/>
    <property type="molecule type" value="Genomic_DNA"/>
</dbReference>
<accession>A0A411HFT0</accession>
<keyword evidence="1" id="KW-0472">Membrane</keyword>
<reference evidence="2 3" key="1">
    <citation type="submission" date="2019-01" db="EMBL/GenBank/DDBJ databases">
        <title>Pseudolysobacter antarctica gen. nov., sp. nov., isolated from Fildes Peninsula, Antarctica.</title>
        <authorList>
            <person name="Wei Z."/>
            <person name="Peng F."/>
        </authorList>
    </citation>
    <scope>NUCLEOTIDE SEQUENCE [LARGE SCALE GENOMIC DNA]</scope>
    <source>
        <strain evidence="2 3">AQ6-296</strain>
    </source>
</reference>
<protein>
    <submittedName>
        <fullName evidence="2">Uncharacterized protein</fullName>
    </submittedName>
</protein>